<feature type="signal peptide" evidence="1">
    <location>
        <begin position="1"/>
        <end position="19"/>
    </location>
</feature>
<dbReference type="Pfam" id="PF08794">
    <property type="entry name" value="FHBP_C"/>
    <property type="match status" value="1"/>
</dbReference>
<dbReference type="PROSITE" id="PS51257">
    <property type="entry name" value="PROKAR_LIPOPROTEIN"/>
    <property type="match status" value="1"/>
</dbReference>
<dbReference type="AlphaFoldDB" id="A0A8B2U6I0"/>
<dbReference type="RefSeq" id="WP_111296188.1">
    <property type="nucleotide sequence ID" value="NZ_QEPM01000004.1"/>
</dbReference>
<evidence type="ECO:0000313" key="3">
    <source>
        <dbReference type="EMBL" id="RDE70711.1"/>
    </source>
</evidence>
<dbReference type="SUPFAM" id="SSF56925">
    <property type="entry name" value="OMPA-like"/>
    <property type="match status" value="1"/>
</dbReference>
<evidence type="ECO:0000313" key="4">
    <source>
        <dbReference type="Proteomes" id="UP000253998"/>
    </source>
</evidence>
<comment type="caution">
    <text evidence="3">The sequence shown here is derived from an EMBL/GenBank/DDBJ whole genome shotgun (WGS) entry which is preliminary data.</text>
</comment>
<accession>A0A8B2U6I0</accession>
<feature type="chain" id="PRO_5032626953" description="Factor H binding protein-like C-terminal domain-containing protein" evidence="1">
    <location>
        <begin position="20"/>
        <end position="308"/>
    </location>
</feature>
<dbReference type="InterPro" id="IPR011250">
    <property type="entry name" value="OMP/PagP_B-barrel"/>
</dbReference>
<reference evidence="3 4" key="1">
    <citation type="submission" date="2018-05" db="EMBL/GenBank/DDBJ databases">
        <title>Draft Genome Sequences for a Diverse set of 7 Haemophilus Species.</title>
        <authorList>
            <person name="Nichols M."/>
            <person name="Topaz N."/>
            <person name="Wang X."/>
            <person name="Wang X."/>
            <person name="Boxrud D."/>
        </authorList>
    </citation>
    <scope>NUCLEOTIDE SEQUENCE [LARGE SCALE GENOMIC DNA]</scope>
    <source>
        <strain evidence="3 4">C2001002503</strain>
    </source>
</reference>
<dbReference type="Proteomes" id="UP000253998">
    <property type="component" value="Unassembled WGS sequence"/>
</dbReference>
<feature type="domain" description="Factor H binding protein-like C-terminal" evidence="2">
    <location>
        <begin position="186"/>
        <end position="286"/>
    </location>
</feature>
<keyword evidence="1" id="KW-0732">Signal</keyword>
<name>A0A8B2U6I0_9PAST</name>
<sequence>MLRKLTYVSLLILSMTACSSNNPEPPLQGEASHTKNASKSLDYRRNYKEVLASKSVLAIQTVKGPQAGNWSSGEKEMTLTINGHTYNMTDRIDITALPDGLLERKYDAKGKELLVAYPDNKIVETREKGTMYLYQQPYSVVIATLPTEYQYDGKSDPKGRLGKENTFQVKLVSGLPTSDDVIKSLNGKATYQGKAFANFGKGVETGELTYAIDFDSKKGSGSITGIDSTGKITLKEGSIGSASPFNPLSTAGRVKGISSSAETEKMKAYYYYVSIFGPKAEEVAGYVTGSRNSKEGEWHVGFGGEKQP</sequence>
<evidence type="ECO:0000256" key="1">
    <source>
        <dbReference type="SAM" id="SignalP"/>
    </source>
</evidence>
<evidence type="ECO:0000259" key="2">
    <source>
        <dbReference type="Pfam" id="PF08794"/>
    </source>
</evidence>
<dbReference type="InterPro" id="IPR014902">
    <property type="entry name" value="FHBP-like_C"/>
</dbReference>
<protein>
    <recommendedName>
        <fullName evidence="2">Factor H binding protein-like C-terminal domain-containing protein</fullName>
    </recommendedName>
</protein>
<dbReference type="EMBL" id="QEPM01000004">
    <property type="protein sequence ID" value="RDE70711.1"/>
    <property type="molecule type" value="Genomic_DNA"/>
</dbReference>
<proteinExistence type="predicted"/>
<gene>
    <name evidence="3" type="ORF">DPV83_06860</name>
</gene>
<dbReference type="Gene3D" id="2.40.160.90">
    <property type="match status" value="1"/>
</dbReference>
<organism evidence="3 4">
    <name type="scientific">Aggregatibacter segnis</name>
    <dbReference type="NCBI Taxonomy" id="739"/>
    <lineage>
        <taxon>Bacteria</taxon>
        <taxon>Pseudomonadati</taxon>
        <taxon>Pseudomonadota</taxon>
        <taxon>Gammaproteobacteria</taxon>
        <taxon>Pasteurellales</taxon>
        <taxon>Pasteurellaceae</taxon>
        <taxon>Aggregatibacter</taxon>
    </lineage>
</organism>